<gene>
    <name evidence="2" type="ORF">TNCT_121661</name>
</gene>
<sequence length="110" mass="12806">MKYSWLILTLVLGSTKSPISLVRTFKKANWTRFQPLTNGWMKDYVLFNVNSAIDNCTVIMACVNVYIPKNERKKYSPLWSKELQLLESRDKAENMADSTGLMKDCIEHRK</sequence>
<reference evidence="2" key="1">
    <citation type="submission" date="2020-07" db="EMBL/GenBank/DDBJ databases">
        <title>Multicomponent nature underlies the extraordinary mechanical properties of spider dragline silk.</title>
        <authorList>
            <person name="Kono N."/>
            <person name="Nakamura H."/>
            <person name="Mori M."/>
            <person name="Yoshida Y."/>
            <person name="Ohtoshi R."/>
            <person name="Malay A.D."/>
            <person name="Moran D.A.P."/>
            <person name="Tomita M."/>
            <person name="Numata K."/>
            <person name="Arakawa K."/>
        </authorList>
    </citation>
    <scope>NUCLEOTIDE SEQUENCE</scope>
</reference>
<accession>A0A8X6H9P5</accession>
<name>A0A8X6H9P5_TRICU</name>
<comment type="caution">
    <text evidence="2">The sequence shown here is derived from an EMBL/GenBank/DDBJ whole genome shotgun (WGS) entry which is preliminary data.</text>
</comment>
<dbReference type="Proteomes" id="UP000887116">
    <property type="component" value="Unassembled WGS sequence"/>
</dbReference>
<dbReference type="EMBL" id="BMAO01027627">
    <property type="protein sequence ID" value="GFR18543.1"/>
    <property type="molecule type" value="Genomic_DNA"/>
</dbReference>
<feature type="signal peptide" evidence="1">
    <location>
        <begin position="1"/>
        <end position="21"/>
    </location>
</feature>
<protein>
    <recommendedName>
        <fullName evidence="4">Lipocalin</fullName>
    </recommendedName>
</protein>
<organism evidence="2 3">
    <name type="scientific">Trichonephila clavata</name>
    <name type="common">Joro spider</name>
    <name type="synonym">Nephila clavata</name>
    <dbReference type="NCBI Taxonomy" id="2740835"/>
    <lineage>
        <taxon>Eukaryota</taxon>
        <taxon>Metazoa</taxon>
        <taxon>Ecdysozoa</taxon>
        <taxon>Arthropoda</taxon>
        <taxon>Chelicerata</taxon>
        <taxon>Arachnida</taxon>
        <taxon>Araneae</taxon>
        <taxon>Araneomorphae</taxon>
        <taxon>Entelegynae</taxon>
        <taxon>Araneoidea</taxon>
        <taxon>Nephilidae</taxon>
        <taxon>Trichonephila</taxon>
    </lineage>
</organism>
<evidence type="ECO:0000313" key="3">
    <source>
        <dbReference type="Proteomes" id="UP000887116"/>
    </source>
</evidence>
<dbReference type="AlphaFoldDB" id="A0A8X6H9P5"/>
<evidence type="ECO:0008006" key="4">
    <source>
        <dbReference type="Google" id="ProtNLM"/>
    </source>
</evidence>
<dbReference type="OrthoDB" id="6750762at2759"/>
<evidence type="ECO:0000256" key="1">
    <source>
        <dbReference type="SAM" id="SignalP"/>
    </source>
</evidence>
<keyword evidence="3" id="KW-1185">Reference proteome</keyword>
<feature type="chain" id="PRO_5036450789" description="Lipocalin" evidence="1">
    <location>
        <begin position="22"/>
        <end position="110"/>
    </location>
</feature>
<evidence type="ECO:0000313" key="2">
    <source>
        <dbReference type="EMBL" id="GFR18543.1"/>
    </source>
</evidence>
<proteinExistence type="predicted"/>
<keyword evidence="1" id="KW-0732">Signal</keyword>